<dbReference type="GO" id="GO:0055085">
    <property type="term" value="P:transmembrane transport"/>
    <property type="evidence" value="ECO:0007669"/>
    <property type="project" value="InterPro"/>
</dbReference>
<comment type="subcellular location">
    <subcellularLocation>
        <location evidence="1">Membrane</location>
        <topology evidence="1">Multi-pass membrane protein</topology>
    </subcellularLocation>
</comment>
<keyword evidence="2 6" id="KW-0812">Transmembrane</keyword>
<dbReference type="Pfam" id="PF03547">
    <property type="entry name" value="Mem_trans"/>
    <property type="match status" value="1"/>
</dbReference>
<protein>
    <submittedName>
        <fullName evidence="7">Auxin efflux carrier</fullName>
    </submittedName>
</protein>
<accession>A0A1Y2E398</accession>
<feature type="compositionally biased region" description="Acidic residues" evidence="5">
    <location>
        <begin position="175"/>
        <end position="185"/>
    </location>
</feature>
<feature type="transmembrane region" description="Helical" evidence="6">
    <location>
        <begin position="265"/>
        <end position="289"/>
    </location>
</feature>
<comment type="caution">
    <text evidence="7">The sequence shown here is derived from an EMBL/GenBank/DDBJ whole genome shotgun (WGS) entry which is preliminary data.</text>
</comment>
<dbReference type="RefSeq" id="XP_040716497.1">
    <property type="nucleotide sequence ID" value="XM_040855895.1"/>
</dbReference>
<dbReference type="STRING" id="1141098.A0A1Y2E398"/>
<dbReference type="InterPro" id="IPR004776">
    <property type="entry name" value="Mem_transp_PIN-like"/>
</dbReference>
<evidence type="ECO:0000256" key="3">
    <source>
        <dbReference type="ARBA" id="ARBA00022989"/>
    </source>
</evidence>
<sequence>MAPTGLLESFLAAIQASLSVLLVMFYGGVAAHFQILDAGSTKAISKICVRMFLPALLITKIGSELEVDSADRYGIILLWALICHLVSFLMGIVAHLFLGMPDWTTVALMFNNTTSYPLLLIGALDETGILESLIGDGDETTGQAIERAKSYFLVFATVSSCLTFAVGPRLIDSENAPEEDEESEDELQHGGDSLHSSDSYTVVDDEAHERSTLLPAARFENLVRDSSFFPSTRKPSTTPHSSSGRRRASIVPKKHWVHLGVRAKWWLLFISDFFNAPLLGAIIGAIIGLTPALHRAFFYDAADGGIFTAWLTASLKNIGGLFVPLPVVVAGVSLYTSYQQGRQGSQGGSNTFPKVTVTFFILFIRFIVWPALSIAVIYALASRTGVLGDDPMLWFAMMLMPTGPPAMKLIALVQVSNADEAEEQYIAKVLSISYLISPILSITVVGSLIASQASR</sequence>
<dbReference type="EMBL" id="MCFJ01000006">
    <property type="protein sequence ID" value="ORY65345.1"/>
    <property type="molecule type" value="Genomic_DNA"/>
</dbReference>
<dbReference type="GeneID" id="63772107"/>
<evidence type="ECO:0000256" key="4">
    <source>
        <dbReference type="ARBA" id="ARBA00023136"/>
    </source>
</evidence>
<dbReference type="PANTHER" id="PTHR31794:SF4">
    <property type="entry name" value="AUXIN EFFLUX TRANSPORTER FAMILY PROTEIN (EUROFUNG)"/>
    <property type="match status" value="1"/>
</dbReference>
<feature type="region of interest" description="Disordered" evidence="5">
    <location>
        <begin position="173"/>
        <end position="194"/>
    </location>
</feature>
<dbReference type="OrthoDB" id="191139at2759"/>
<dbReference type="GO" id="GO:0016020">
    <property type="term" value="C:membrane"/>
    <property type="evidence" value="ECO:0007669"/>
    <property type="project" value="UniProtKB-SubCell"/>
</dbReference>
<feature type="transmembrane region" description="Helical" evidence="6">
    <location>
        <begin position="359"/>
        <end position="381"/>
    </location>
</feature>
<proteinExistence type="predicted"/>
<feature type="transmembrane region" description="Helical" evidence="6">
    <location>
        <begin position="75"/>
        <end position="98"/>
    </location>
</feature>
<dbReference type="GO" id="GO:0005783">
    <property type="term" value="C:endoplasmic reticulum"/>
    <property type="evidence" value="ECO:0007669"/>
    <property type="project" value="TreeGrafter"/>
</dbReference>
<evidence type="ECO:0000256" key="2">
    <source>
        <dbReference type="ARBA" id="ARBA00022692"/>
    </source>
</evidence>
<keyword evidence="3 6" id="KW-1133">Transmembrane helix</keyword>
<dbReference type="AlphaFoldDB" id="A0A1Y2E398"/>
<reference evidence="7 8" key="1">
    <citation type="submission" date="2016-07" db="EMBL/GenBank/DDBJ databases">
        <title>Pervasive Adenine N6-methylation of Active Genes in Fungi.</title>
        <authorList>
            <consortium name="DOE Joint Genome Institute"/>
            <person name="Mondo S.J."/>
            <person name="Dannebaum R.O."/>
            <person name="Kuo R.C."/>
            <person name="Labutti K."/>
            <person name="Haridas S."/>
            <person name="Kuo A."/>
            <person name="Salamov A."/>
            <person name="Ahrendt S.R."/>
            <person name="Lipzen A."/>
            <person name="Sullivan W."/>
            <person name="Andreopoulos W.B."/>
            <person name="Clum A."/>
            <person name="Lindquist E."/>
            <person name="Daum C."/>
            <person name="Ramamoorthy G.K."/>
            <person name="Gryganskyi A."/>
            <person name="Culley D."/>
            <person name="Magnuson J.K."/>
            <person name="James T.Y."/>
            <person name="O'Malley M.A."/>
            <person name="Stajich J.E."/>
            <person name="Spatafora J.W."/>
            <person name="Visel A."/>
            <person name="Grigoriev I.V."/>
        </authorList>
    </citation>
    <scope>NUCLEOTIDE SEQUENCE [LARGE SCALE GENOMIC DNA]</scope>
    <source>
        <strain evidence="7 8">CBS 129021</strain>
    </source>
</reference>
<gene>
    <name evidence="7" type="ORF">BCR38DRAFT_341781</name>
</gene>
<dbReference type="PANTHER" id="PTHR31794">
    <property type="entry name" value="AUXIN EFFLUX TRANSPORTER FAMILY PROTEIN (EUROFUNG)"/>
    <property type="match status" value="1"/>
</dbReference>
<evidence type="ECO:0000256" key="6">
    <source>
        <dbReference type="SAM" id="Phobius"/>
    </source>
</evidence>
<evidence type="ECO:0000256" key="5">
    <source>
        <dbReference type="SAM" id="MobiDB-lite"/>
    </source>
</evidence>
<feature type="transmembrane region" description="Helical" evidence="6">
    <location>
        <begin position="12"/>
        <end position="35"/>
    </location>
</feature>
<evidence type="ECO:0000313" key="7">
    <source>
        <dbReference type="EMBL" id="ORY65345.1"/>
    </source>
</evidence>
<evidence type="ECO:0000256" key="1">
    <source>
        <dbReference type="ARBA" id="ARBA00004141"/>
    </source>
</evidence>
<feature type="transmembrane region" description="Helical" evidence="6">
    <location>
        <begin position="319"/>
        <end position="338"/>
    </location>
</feature>
<keyword evidence="8" id="KW-1185">Reference proteome</keyword>
<feature type="transmembrane region" description="Helical" evidence="6">
    <location>
        <begin position="425"/>
        <end position="450"/>
    </location>
</feature>
<dbReference type="Proteomes" id="UP000193689">
    <property type="component" value="Unassembled WGS sequence"/>
</dbReference>
<organism evidence="7 8">
    <name type="scientific">Pseudomassariella vexata</name>
    <dbReference type="NCBI Taxonomy" id="1141098"/>
    <lineage>
        <taxon>Eukaryota</taxon>
        <taxon>Fungi</taxon>
        <taxon>Dikarya</taxon>
        <taxon>Ascomycota</taxon>
        <taxon>Pezizomycotina</taxon>
        <taxon>Sordariomycetes</taxon>
        <taxon>Xylariomycetidae</taxon>
        <taxon>Amphisphaeriales</taxon>
        <taxon>Pseudomassariaceae</taxon>
        <taxon>Pseudomassariella</taxon>
    </lineage>
</organism>
<keyword evidence="4 6" id="KW-0472">Membrane</keyword>
<name>A0A1Y2E398_9PEZI</name>
<evidence type="ECO:0000313" key="8">
    <source>
        <dbReference type="Proteomes" id="UP000193689"/>
    </source>
</evidence>
<feature type="transmembrane region" description="Helical" evidence="6">
    <location>
        <begin position="393"/>
        <end position="413"/>
    </location>
</feature>
<dbReference type="InParanoid" id="A0A1Y2E398"/>